<dbReference type="Proteomes" id="UP000054370">
    <property type="component" value="Unassembled WGS sequence"/>
</dbReference>
<reference evidence="3" key="5">
    <citation type="submission" date="2021-03" db="EMBL/GenBank/DDBJ databases">
        <title>Study of the foodborne Vibrio vulnificus isolates from China.</title>
        <authorList>
            <person name="Zheng Z."/>
            <person name="Ye L."/>
        </authorList>
    </citation>
    <scope>NUCLEOTIDE SEQUENCE</scope>
    <source>
        <strain evidence="3">Vv1582</strain>
    </source>
</reference>
<sequence length="335" mass="37654">MGKPFVTGIDIGHRSLKAVILKPYGEHYALLGYKEIIIKDGIFSDNHTLNHQEIVNSLKELKKELPLFRYQVSLAVPDSSVISKMLSIDAELDGREREFAILQAFAHQSPFPVDELSIDYVQLVEETSKTNHSYQVYATKKEVVESRVRVAEEVGLKPVLVDVHAHSLCNILTLAAERHPDKASYCLLDVGYDTTSLVMSRRNEPPLVKEFAYGVSHLNASIGDDLTSPDAHEKTDIFNKELTERVRRQLQLFQSMDSQSKVNGLWICGEGAITPLLSETLQRKLSLECEVLNPLALFEQKTAKRKRRIVDWHHFSVAAGLAIGGIQWLEDSHAA</sequence>
<dbReference type="Proteomes" id="UP000664056">
    <property type="component" value="Unassembled WGS sequence"/>
</dbReference>
<reference evidence="1 6" key="1">
    <citation type="submission" date="2017-01" db="EMBL/GenBank/DDBJ databases">
        <title>Complete Genome Sequence of Vibrio vulnificus FORC_053.</title>
        <authorList>
            <consortium name="Food-borne Pathogen Omics Research Center"/>
            <person name="Chung H.Y."/>
            <person name="Na E.J."/>
            <person name="Song J.S."/>
            <person name="Kim H."/>
            <person name="Lee J.-H."/>
            <person name="Ryu S."/>
            <person name="Choi S.H."/>
        </authorList>
    </citation>
    <scope>NUCLEOTIDE SEQUENCE [LARGE SCALE GENOMIC DNA]</scope>
    <source>
        <strain evidence="1 6">FORC_053</strain>
    </source>
</reference>
<dbReference type="SUPFAM" id="SSF53067">
    <property type="entry name" value="Actin-like ATPase domain"/>
    <property type="match status" value="1"/>
</dbReference>
<dbReference type="CDD" id="cd24049">
    <property type="entry name" value="ASKHA_NBD_PilM"/>
    <property type="match status" value="1"/>
</dbReference>
<protein>
    <submittedName>
        <fullName evidence="2 4">Pilus assembly protein PilM</fullName>
    </submittedName>
    <submittedName>
        <fullName evidence="1">Type IV pilus biogenesis protein PilM</fullName>
    </submittedName>
</protein>
<dbReference type="Gene3D" id="3.30.1490.300">
    <property type="match status" value="1"/>
</dbReference>
<evidence type="ECO:0000313" key="2">
    <source>
        <dbReference type="EMBL" id="HAS8542318.1"/>
    </source>
</evidence>
<dbReference type="EMBL" id="DACRBY010000036">
    <property type="protein sequence ID" value="HAS8542318.1"/>
    <property type="molecule type" value="Genomic_DNA"/>
</dbReference>
<reference evidence="2" key="3">
    <citation type="journal article" date="2018" name="Genome Biol.">
        <title>SKESA: strategic k-mer extension for scrupulous assemblies.</title>
        <authorList>
            <person name="Souvorov A."/>
            <person name="Agarwala R."/>
            <person name="Lipman D.J."/>
        </authorList>
    </citation>
    <scope>NUCLEOTIDE SEQUENCE</scope>
    <source>
        <strain evidence="2">BCW_3452</strain>
    </source>
</reference>
<dbReference type="PANTHER" id="PTHR32432:SF3">
    <property type="entry name" value="ETHANOLAMINE UTILIZATION PROTEIN EUTJ"/>
    <property type="match status" value="1"/>
</dbReference>
<dbReference type="GeneID" id="93895641"/>
<keyword evidence="5" id="KW-1185">Reference proteome</keyword>
<dbReference type="RefSeq" id="WP_017419656.1">
    <property type="nucleotide sequence ID" value="NZ_CP012739.1"/>
</dbReference>
<reference evidence="4 5" key="2">
    <citation type="submission" date="2017-12" db="EMBL/GenBank/DDBJ databases">
        <title>FDA dAtabase for Regulatory Grade micrObial Sequences (FDA-ARGOS): Supporting development and validation of Infectious Disease Dx tests.</title>
        <authorList>
            <person name="Hoffmann M."/>
            <person name="Allard M."/>
            <person name="Evans P."/>
            <person name="Brown E."/>
            <person name="Tallon L.J."/>
            <person name="Sadzewicz L."/>
            <person name="Sengamalay N."/>
            <person name="Ott S."/>
            <person name="Godinez A."/>
            <person name="Nagaraj S."/>
            <person name="Vavikolanu K."/>
            <person name="Aluvathingal J."/>
            <person name="Nadendla S."/>
            <person name="Hobson J."/>
            <person name="Sichtig H."/>
        </authorList>
    </citation>
    <scope>NUCLEOTIDE SEQUENCE [LARGE SCALE GENOMIC DNA]</scope>
    <source>
        <strain evidence="5">ATCC 29307</strain>
        <strain evidence="4">FDAARGOS_118</strain>
    </source>
</reference>
<dbReference type="EMBL" id="JAFKOQ010000019">
    <property type="protein sequence ID" value="MBN8123951.1"/>
    <property type="molecule type" value="Genomic_DNA"/>
</dbReference>
<dbReference type="EMBL" id="LOSH02000004">
    <property type="protein sequence ID" value="PNM66617.1"/>
    <property type="molecule type" value="Genomic_DNA"/>
</dbReference>
<evidence type="ECO:0000313" key="1">
    <source>
        <dbReference type="EMBL" id="AXX58631.1"/>
    </source>
</evidence>
<dbReference type="InterPro" id="IPR050696">
    <property type="entry name" value="FtsA/MreB"/>
</dbReference>
<dbReference type="AlphaFoldDB" id="A0A087I1V6"/>
<dbReference type="OrthoDB" id="9773403at2"/>
<dbReference type="Gene3D" id="3.30.420.40">
    <property type="match status" value="2"/>
</dbReference>
<dbReference type="Proteomes" id="UP000263418">
    <property type="component" value="Chromosome 1"/>
</dbReference>
<name>A0A087I1V6_VIBVL</name>
<evidence type="ECO:0000313" key="4">
    <source>
        <dbReference type="EMBL" id="PNM66617.1"/>
    </source>
</evidence>
<dbReference type="Proteomes" id="UP000863257">
    <property type="component" value="Unassembled WGS sequence"/>
</dbReference>
<evidence type="ECO:0000313" key="6">
    <source>
        <dbReference type="Proteomes" id="UP000263418"/>
    </source>
</evidence>
<reference evidence="2" key="4">
    <citation type="submission" date="2019-01" db="EMBL/GenBank/DDBJ databases">
        <authorList>
            <consortium name="NCBI Pathogen Detection Project"/>
        </authorList>
    </citation>
    <scope>NUCLEOTIDE SEQUENCE</scope>
    <source>
        <strain evidence="2">BCW_3452</strain>
    </source>
</reference>
<dbReference type="Pfam" id="PF11104">
    <property type="entry name" value="PilM_2"/>
    <property type="match status" value="1"/>
</dbReference>
<dbReference type="EMBL" id="CP019290">
    <property type="protein sequence ID" value="AXX58631.1"/>
    <property type="molecule type" value="Genomic_DNA"/>
</dbReference>
<evidence type="ECO:0000313" key="5">
    <source>
        <dbReference type="Proteomes" id="UP000054370"/>
    </source>
</evidence>
<evidence type="ECO:0000313" key="3">
    <source>
        <dbReference type="EMBL" id="MBN8123951.1"/>
    </source>
</evidence>
<accession>A0A087I1V6</accession>
<dbReference type="InterPro" id="IPR043129">
    <property type="entry name" value="ATPase_NBD"/>
</dbReference>
<gene>
    <name evidence="2" type="primary">pilM</name>
    <name evidence="4" type="ORF">AL548_009920</name>
    <name evidence="1" type="ORF">FORC53_0292</name>
    <name evidence="2" type="ORF">I7730_21235</name>
    <name evidence="3" type="ORF">J0J18_19590</name>
</gene>
<dbReference type="InterPro" id="IPR005883">
    <property type="entry name" value="PilM"/>
</dbReference>
<organism evidence="2">
    <name type="scientific">Vibrio vulnificus</name>
    <dbReference type="NCBI Taxonomy" id="672"/>
    <lineage>
        <taxon>Bacteria</taxon>
        <taxon>Pseudomonadati</taxon>
        <taxon>Pseudomonadota</taxon>
        <taxon>Gammaproteobacteria</taxon>
        <taxon>Vibrionales</taxon>
        <taxon>Vibrionaceae</taxon>
        <taxon>Vibrio</taxon>
    </lineage>
</organism>
<dbReference type="PIRSF" id="PIRSF019169">
    <property type="entry name" value="PilM"/>
    <property type="match status" value="1"/>
</dbReference>
<dbReference type="NCBIfam" id="TIGR01175">
    <property type="entry name" value="pilM"/>
    <property type="match status" value="1"/>
</dbReference>
<proteinExistence type="predicted"/>
<dbReference type="PANTHER" id="PTHR32432">
    <property type="entry name" value="CELL DIVISION PROTEIN FTSA-RELATED"/>
    <property type="match status" value="1"/>
</dbReference>